<name>A0A3Q1H0L7_ANATE</name>
<reference evidence="6" key="1">
    <citation type="submission" date="2021-04" db="EMBL/GenBank/DDBJ databases">
        <authorList>
            <consortium name="Wellcome Sanger Institute Data Sharing"/>
        </authorList>
    </citation>
    <scope>NUCLEOTIDE SEQUENCE [LARGE SCALE GENOMIC DNA]</scope>
</reference>
<gene>
    <name evidence="4" type="primary">IL12B</name>
</gene>
<dbReference type="Pfam" id="PF10420">
    <property type="entry name" value="IL12p40_C"/>
    <property type="match status" value="1"/>
</dbReference>
<keyword evidence="2" id="KW-1015">Disulfide bond</keyword>
<dbReference type="InterPro" id="IPR036116">
    <property type="entry name" value="FN3_sf"/>
</dbReference>
<reference evidence="6" key="3">
    <citation type="submission" date="2025-09" db="UniProtKB">
        <authorList>
            <consortium name="Ensembl"/>
        </authorList>
    </citation>
    <scope>IDENTIFICATION</scope>
</reference>
<dbReference type="PIRSF" id="PIRSF038007">
    <property type="entry name" value="IL_12_beta"/>
    <property type="match status" value="1"/>
</dbReference>
<dbReference type="GO" id="GO:0004896">
    <property type="term" value="F:cytokine receptor activity"/>
    <property type="evidence" value="ECO:0007669"/>
    <property type="project" value="UniProtKB-UniRule"/>
</dbReference>
<dbReference type="Proteomes" id="UP000265040">
    <property type="component" value="Chromosome 10"/>
</dbReference>
<dbReference type="SUPFAM" id="SSF49265">
    <property type="entry name" value="Fibronectin type III"/>
    <property type="match status" value="1"/>
</dbReference>
<dbReference type="PANTHER" id="PTHR48485">
    <property type="entry name" value="INTERLEUKIN-12 SUBUNIT BETA-RELATED"/>
    <property type="match status" value="1"/>
</dbReference>
<dbReference type="InterPro" id="IPR050676">
    <property type="entry name" value="IL-12"/>
</dbReference>
<evidence type="ECO:0000259" key="5">
    <source>
        <dbReference type="PROSITE" id="PS50835"/>
    </source>
</evidence>
<evidence type="ECO:0000256" key="1">
    <source>
        <dbReference type="ARBA" id="ARBA00022729"/>
    </source>
</evidence>
<dbReference type="OrthoDB" id="8670716at2759"/>
<evidence type="ECO:0000313" key="7">
    <source>
        <dbReference type="Proteomes" id="UP000265040"/>
    </source>
</evidence>
<dbReference type="InterPro" id="IPR015528">
    <property type="entry name" value="IL-12_beta"/>
</dbReference>
<organism evidence="6 7">
    <name type="scientific">Anabas testudineus</name>
    <name type="common">Climbing perch</name>
    <name type="synonym">Anthias testudineus</name>
    <dbReference type="NCBI Taxonomy" id="64144"/>
    <lineage>
        <taxon>Eukaryota</taxon>
        <taxon>Metazoa</taxon>
        <taxon>Chordata</taxon>
        <taxon>Craniata</taxon>
        <taxon>Vertebrata</taxon>
        <taxon>Euteleostomi</taxon>
        <taxon>Actinopterygii</taxon>
        <taxon>Neopterygii</taxon>
        <taxon>Teleostei</taxon>
        <taxon>Neoteleostei</taxon>
        <taxon>Acanthomorphata</taxon>
        <taxon>Anabantaria</taxon>
        <taxon>Anabantiformes</taxon>
        <taxon>Anabantoidei</taxon>
        <taxon>Anabantidae</taxon>
        <taxon>Anabas</taxon>
    </lineage>
</organism>
<dbReference type="GO" id="GO:0005125">
    <property type="term" value="F:cytokine activity"/>
    <property type="evidence" value="ECO:0007669"/>
    <property type="project" value="UniProtKB-KW"/>
</dbReference>
<evidence type="ECO:0000313" key="6">
    <source>
        <dbReference type="Ensembl" id="ENSATEP00000001757.1"/>
    </source>
</evidence>
<dbReference type="GeneTree" id="ENSGT00390000012630"/>
<dbReference type="GO" id="GO:0005615">
    <property type="term" value="C:extracellular space"/>
    <property type="evidence" value="ECO:0007669"/>
    <property type="project" value="UniProtKB-KW"/>
</dbReference>
<evidence type="ECO:0000256" key="4">
    <source>
        <dbReference type="RuleBase" id="RU281113"/>
    </source>
</evidence>
<protein>
    <recommendedName>
        <fullName evidence="4">Interleukin-12 subunit beta</fullName>
        <shortName evidence="4">IL-12B</shortName>
    </recommendedName>
    <alternativeName>
        <fullName evidence="4">Cytotoxic lymphocyte maturation factor 40 kDa subunit</fullName>
    </alternativeName>
    <alternativeName>
        <fullName evidence="4">IL-12 subunit p40</fullName>
    </alternativeName>
</protein>
<keyword evidence="4" id="KW-0202">Cytokine</keyword>
<dbReference type="PRINTS" id="PR01928">
    <property type="entry name" value="INTRLEUKN12B"/>
</dbReference>
<dbReference type="AlphaFoldDB" id="A0A3Q1H0L7"/>
<keyword evidence="4" id="KW-0964">Secreted</keyword>
<dbReference type="PANTHER" id="PTHR48485:SF4">
    <property type="entry name" value="INTERLEUKIN-12 SUBUNIT BETA"/>
    <property type="match status" value="1"/>
</dbReference>
<comment type="subunit">
    <text evidence="4">Heterodimer with IL12A; disulfide-linked. The heterodimer is known as interleukin IL-12.</text>
</comment>
<evidence type="ECO:0000256" key="2">
    <source>
        <dbReference type="ARBA" id="ARBA00023157"/>
    </source>
</evidence>
<dbReference type="InterPro" id="IPR007110">
    <property type="entry name" value="Ig-like_dom"/>
</dbReference>
<sequence>MKLLVFSIIFAFLRGSSQNPKSHWTLLPNILVVEVNGSVGQQHLSCLSEDELMKRGNKTEDIFWKKNGVEEPQRGNTYLVQLEESLGGGKYSCHSKDGSLLNHTVVLIQEDEPTKRKILVKTDQDDYLKCSAQNYNGEFQCSWTWHSSRIGKVAFIRAQRVSDNNAECSVDASGQNWTCSSSESSFTCSVISSGNAISCVDELHCPYAEEGKQIHITVYVRTDSLVENYSKHFFLSEIVKPDKVRVSRVNATVIKWSYPSSWSSPYSYFPLTFEIAQLRGRCKRCGNPCSDSKSTKILTVHSTEICKFEVKHKIKAICVRAKDALCNSQWSEWSHFRVRRGRRNRQKNRKRA</sequence>
<evidence type="ECO:0000256" key="3">
    <source>
        <dbReference type="ARBA" id="ARBA00023180"/>
    </source>
</evidence>
<dbReference type="Ensembl" id="ENSATET00000001779.3">
    <property type="protein sequence ID" value="ENSATEP00000001757.1"/>
    <property type="gene ID" value="ENSATEG00000001253.3"/>
</dbReference>
<feature type="chain" id="PRO_5018377564" description="Interleukin-12 subunit beta" evidence="4">
    <location>
        <begin position="19"/>
        <end position="352"/>
    </location>
</feature>
<feature type="signal peptide" evidence="4">
    <location>
        <begin position="1"/>
        <end position="18"/>
    </location>
</feature>
<dbReference type="Gene3D" id="2.60.40.10">
    <property type="entry name" value="Immunoglobulins"/>
    <property type="match status" value="2"/>
</dbReference>
<proteinExistence type="inferred from homology"/>
<dbReference type="InterPro" id="IPR019482">
    <property type="entry name" value="IL-12_beta_cen-dom"/>
</dbReference>
<keyword evidence="7" id="KW-1185">Reference proteome</keyword>
<keyword evidence="3 4" id="KW-0325">Glycoprotein</keyword>
<reference evidence="6" key="2">
    <citation type="submission" date="2025-08" db="UniProtKB">
        <authorList>
            <consortium name="Ensembl"/>
        </authorList>
    </citation>
    <scope>IDENTIFICATION</scope>
</reference>
<dbReference type="STRING" id="64144.ENSATEP00000001757"/>
<keyword evidence="1 4" id="KW-0732">Signal</keyword>
<comment type="similarity">
    <text evidence="4">Belongs to the IL-12B family.</text>
</comment>
<dbReference type="PROSITE" id="PS50835">
    <property type="entry name" value="IG_LIKE"/>
    <property type="match status" value="1"/>
</dbReference>
<keyword evidence="4" id="KW-0393">Immunoglobulin domain</keyword>
<accession>A0A3Q1H0L7</accession>
<comment type="subcellular location">
    <subcellularLocation>
        <location evidence="4">Secreted</location>
    </subcellularLocation>
</comment>
<dbReference type="InParanoid" id="A0A3Q1H0L7"/>
<feature type="domain" description="Ig-like" evidence="5">
    <location>
        <begin position="28"/>
        <end position="106"/>
    </location>
</feature>
<dbReference type="InterPro" id="IPR013783">
    <property type="entry name" value="Ig-like_fold"/>
</dbReference>